<evidence type="ECO:0000256" key="1">
    <source>
        <dbReference type="ARBA" id="ARBA00004442"/>
    </source>
</evidence>
<dbReference type="InterPro" id="IPR036942">
    <property type="entry name" value="Beta-barrel_TonB_sf"/>
</dbReference>
<protein>
    <submittedName>
        <fullName evidence="5">TonB-dependent receptor family protein</fullName>
    </submittedName>
</protein>
<dbReference type="Gene3D" id="2.40.170.20">
    <property type="entry name" value="TonB-dependent receptor, beta-barrel domain"/>
    <property type="match status" value="1"/>
</dbReference>
<dbReference type="Gene3D" id="2.60.40.1120">
    <property type="entry name" value="Carboxypeptidase-like, regulatory domain"/>
    <property type="match status" value="1"/>
</dbReference>
<dbReference type="PANTHER" id="PTHR40980">
    <property type="entry name" value="PLUG DOMAIN-CONTAINING PROTEIN"/>
    <property type="match status" value="1"/>
</dbReference>
<accession>A0ABS5J4V2</accession>
<name>A0ABS5J4V2_9BACT</name>
<dbReference type="Pfam" id="PF13715">
    <property type="entry name" value="CarbopepD_reg_2"/>
    <property type="match status" value="1"/>
</dbReference>
<dbReference type="Pfam" id="PF14905">
    <property type="entry name" value="OMP_b-brl_3"/>
    <property type="match status" value="1"/>
</dbReference>
<sequence length="808" mass="91792">MKQSFLVAIGMLIPILGFAQQVSNISFKAVIADSNNRQPLPYAIVSLKSAQGKTVSQQADENGRIVIGSIFTGPYTLGVSMMGYLAYSKDVHLSSGNIDTVWQILLQPKSVRLEQMTVSGRKNLIESFGGGFQFNPDDKSINKTGTAVDLLAQVPGVSAESDDIKLKGNTARIMVNGKLLNLSGQELQNYLKGISAERIVAITVNTNPSAKYDALTGGGLIDIKLKNKYSQGFFGTIASKYETLPGTWNGLNIDYTKNKFTYSFGLTYLYRKDLYLRNNYIQNKQGNPENAVNIQRAQMPQKQEVLNPRIEINYAIDSTSYLNVAANFPLFHNRFPTILRSDNLDRQGKPSGYFLQDEKVNYNGNYYTYNLNYTRNFKQKDEQFCLGGFYTKTRFNPFNYFSRSYFSPDQEPDFGRSLLQQSNANRIYKSSQVQTDYTLPLGAERKLAFGLKASYSVIDNDNSVDLFDFATTEFNRAPLLSGSLKYRENISAAYALYTQHFKKLSYSLGLRYEYSTVRINSSTTKQAHRQDYGNLFPNATLSYKLSDFQSIDFSYARKIDRPPYDLLDPFVNISDPNNYQTGNPFLKPAYSNKLELQYTNQWTSANSIILTLAYNQTKDSYIYPITTYSPVYNHVITTNTNATDMKNLALSVIYSHKITSWWQLNSYIGLSNGYLSTDSLNNIYYKPKPYFSGSLRNTFTLSPQTLFRLTGFYNSNSYEFQAKRRGIGSVNAGIQQSLFGKRLTMNLDIYDVFKTKNYGYTINSAYYEQYAYTQIKSRYFSIALSYSFGKTLAKPEVKKLSNERIDQQ</sequence>
<dbReference type="SUPFAM" id="SSF56935">
    <property type="entry name" value="Porins"/>
    <property type="match status" value="1"/>
</dbReference>
<dbReference type="EMBL" id="JAGTXB010000013">
    <property type="protein sequence ID" value="MBS0030209.1"/>
    <property type="molecule type" value="Genomic_DNA"/>
</dbReference>
<dbReference type="PANTHER" id="PTHR40980:SF3">
    <property type="entry name" value="TONB-DEPENDENT RECEPTOR-LIKE BETA-BARREL DOMAIN-CONTAINING PROTEIN"/>
    <property type="match status" value="1"/>
</dbReference>
<comment type="caution">
    <text evidence="5">The sequence shown here is derived from an EMBL/GenBank/DDBJ whole genome shotgun (WGS) entry which is preliminary data.</text>
</comment>
<keyword evidence="5" id="KW-0675">Receptor</keyword>
<proteinExistence type="predicted"/>
<dbReference type="Proteomes" id="UP000676386">
    <property type="component" value="Unassembled WGS sequence"/>
</dbReference>
<reference evidence="5 6" key="1">
    <citation type="submission" date="2021-04" db="EMBL/GenBank/DDBJ databases">
        <title>Chitinophaga sp. nov., isolated from the rhizosphere soil.</title>
        <authorList>
            <person name="He S."/>
        </authorList>
    </citation>
    <scope>NUCLEOTIDE SEQUENCE [LARGE SCALE GENOMIC DNA]</scope>
    <source>
        <strain evidence="5 6">2R12</strain>
    </source>
</reference>
<evidence type="ECO:0000256" key="3">
    <source>
        <dbReference type="ARBA" id="ARBA00023237"/>
    </source>
</evidence>
<keyword evidence="2" id="KW-0472">Membrane</keyword>
<dbReference type="InterPro" id="IPR013784">
    <property type="entry name" value="Carb-bd-like_fold"/>
</dbReference>
<dbReference type="InterPro" id="IPR041700">
    <property type="entry name" value="OMP_b-brl_3"/>
</dbReference>
<dbReference type="SUPFAM" id="SSF49452">
    <property type="entry name" value="Starch-binding domain-like"/>
    <property type="match status" value="1"/>
</dbReference>
<evidence type="ECO:0000259" key="4">
    <source>
        <dbReference type="Pfam" id="PF14905"/>
    </source>
</evidence>
<feature type="domain" description="Outer membrane protein beta-barrel" evidence="4">
    <location>
        <begin position="375"/>
        <end position="786"/>
    </location>
</feature>
<evidence type="ECO:0000313" key="6">
    <source>
        <dbReference type="Proteomes" id="UP000676386"/>
    </source>
</evidence>
<dbReference type="RefSeq" id="WP_211975349.1">
    <property type="nucleotide sequence ID" value="NZ_CBFHAM010000004.1"/>
</dbReference>
<organism evidence="5 6">
    <name type="scientific">Chitinophaga hostae</name>
    <dbReference type="NCBI Taxonomy" id="2831022"/>
    <lineage>
        <taxon>Bacteria</taxon>
        <taxon>Pseudomonadati</taxon>
        <taxon>Bacteroidota</taxon>
        <taxon>Chitinophagia</taxon>
        <taxon>Chitinophagales</taxon>
        <taxon>Chitinophagaceae</taxon>
        <taxon>Chitinophaga</taxon>
    </lineage>
</organism>
<evidence type="ECO:0000256" key="2">
    <source>
        <dbReference type="ARBA" id="ARBA00023136"/>
    </source>
</evidence>
<keyword evidence="3" id="KW-0998">Cell outer membrane</keyword>
<comment type="subcellular location">
    <subcellularLocation>
        <location evidence="1">Cell outer membrane</location>
    </subcellularLocation>
</comment>
<evidence type="ECO:0000313" key="5">
    <source>
        <dbReference type="EMBL" id="MBS0030209.1"/>
    </source>
</evidence>
<keyword evidence="6" id="KW-1185">Reference proteome</keyword>
<gene>
    <name evidence="5" type="ORF">KE626_22990</name>
</gene>